<keyword evidence="4" id="KW-1185">Reference proteome</keyword>
<dbReference type="InterPro" id="IPR006553">
    <property type="entry name" value="Leu-rich_rpt_Cys-con_subtyp"/>
</dbReference>
<dbReference type="Pfam" id="PF13516">
    <property type="entry name" value="LRR_6"/>
    <property type="match status" value="1"/>
</dbReference>
<dbReference type="Pfam" id="PF12937">
    <property type="entry name" value="F-box-like"/>
    <property type="match status" value="1"/>
</dbReference>
<evidence type="ECO:0000313" key="3">
    <source>
        <dbReference type="EMBL" id="KAK4589049.1"/>
    </source>
</evidence>
<dbReference type="SUPFAM" id="SSF52047">
    <property type="entry name" value="RNI-like"/>
    <property type="match status" value="1"/>
</dbReference>
<dbReference type="Gene3D" id="1.20.1280.50">
    <property type="match status" value="1"/>
</dbReference>
<proteinExistence type="predicted"/>
<protein>
    <recommendedName>
        <fullName evidence="2">F-box domain-containing protein</fullName>
    </recommendedName>
</protein>
<comment type="caution">
    <text evidence="3">The sequence shown here is derived from an EMBL/GenBank/DDBJ whole genome shotgun (WGS) entry which is preliminary data.</text>
</comment>
<gene>
    <name evidence="3" type="ORF">RGQ29_019876</name>
</gene>
<dbReference type="InterPro" id="IPR001810">
    <property type="entry name" value="F-box_dom"/>
</dbReference>
<name>A0AAN7FD72_QUERU</name>
<evidence type="ECO:0000313" key="4">
    <source>
        <dbReference type="Proteomes" id="UP001324115"/>
    </source>
</evidence>
<feature type="region of interest" description="Disordered" evidence="1">
    <location>
        <begin position="1"/>
        <end position="25"/>
    </location>
</feature>
<dbReference type="AlphaFoldDB" id="A0AAN7FD72"/>
<dbReference type="Gene3D" id="3.80.10.10">
    <property type="entry name" value="Ribonuclease Inhibitor"/>
    <property type="match status" value="1"/>
</dbReference>
<dbReference type="PANTHER" id="PTHR38926">
    <property type="entry name" value="F-BOX DOMAIN CONTAINING PROTEIN, EXPRESSED"/>
    <property type="match status" value="1"/>
</dbReference>
<feature type="domain" description="F-box" evidence="2">
    <location>
        <begin position="29"/>
        <end position="76"/>
    </location>
</feature>
<dbReference type="SMART" id="SM00256">
    <property type="entry name" value="FBOX"/>
    <property type="match status" value="1"/>
</dbReference>
<dbReference type="Proteomes" id="UP001324115">
    <property type="component" value="Unassembled WGS sequence"/>
</dbReference>
<dbReference type="PANTHER" id="PTHR38926:SF2">
    <property type="entry name" value="F-BOX_LRR-REPEAT PROTEIN 21-RELATED"/>
    <property type="match status" value="1"/>
</dbReference>
<evidence type="ECO:0000256" key="1">
    <source>
        <dbReference type="SAM" id="MobiDB-lite"/>
    </source>
</evidence>
<dbReference type="EMBL" id="JAXUIC010000005">
    <property type="protein sequence ID" value="KAK4589049.1"/>
    <property type="molecule type" value="Genomic_DNA"/>
</dbReference>
<sequence length="307" mass="35449">MKFSDTPKPNPRNPNTTMARKRGRKKKEYRNWLDLPKHVTVSILQRLGAIDILESAQKVCMLWRNICKDPSIWRAIDMHNLGDLHDMPYDLEKMCIHAIDRSCGQLRDINIEYFGTDELLIYITQSTSHLRRLRLVCCYYITDKKLSELAAKLPLLEELDMTISSLSEEPLKALGRCCPLLKSLKWNQLWDGRPHIHVEGDEEFDDDGEALAIAKNMPELRHLQLIGNKVTNDGLRAILDGCPHLESLDIRKCFNVTLSGNLGKRCAERIKNLRHPNDSTHDYGFMAEISDMDRFDEDDSGDFYSDY</sequence>
<reference evidence="3 4" key="1">
    <citation type="journal article" date="2023" name="G3 (Bethesda)">
        <title>A haplotype-resolved chromosome-scale genome for Quercus rubra L. provides insights into the genetics of adaptive traits for red oak species.</title>
        <authorList>
            <person name="Kapoor B."/>
            <person name="Jenkins J."/>
            <person name="Schmutz J."/>
            <person name="Zhebentyayeva T."/>
            <person name="Kuelheim C."/>
            <person name="Coggeshall M."/>
            <person name="Heim C."/>
            <person name="Lasky J.R."/>
            <person name="Leites L."/>
            <person name="Islam-Faridi N."/>
            <person name="Romero-Severson J."/>
            <person name="DeLeo V.L."/>
            <person name="Lucas S.M."/>
            <person name="Lazic D."/>
            <person name="Gailing O."/>
            <person name="Carlson J."/>
            <person name="Staton M."/>
        </authorList>
    </citation>
    <scope>NUCLEOTIDE SEQUENCE [LARGE SCALE GENOMIC DNA]</scope>
    <source>
        <strain evidence="3">Pseudo-F2</strain>
    </source>
</reference>
<dbReference type="InterPro" id="IPR001611">
    <property type="entry name" value="Leu-rich_rpt"/>
</dbReference>
<dbReference type="SMART" id="SM00367">
    <property type="entry name" value="LRR_CC"/>
    <property type="match status" value="4"/>
</dbReference>
<dbReference type="InterPro" id="IPR032675">
    <property type="entry name" value="LRR_dom_sf"/>
</dbReference>
<accession>A0AAN7FD72</accession>
<evidence type="ECO:0000259" key="2">
    <source>
        <dbReference type="PROSITE" id="PS50181"/>
    </source>
</evidence>
<dbReference type="PROSITE" id="PS50181">
    <property type="entry name" value="FBOX"/>
    <property type="match status" value="1"/>
</dbReference>
<organism evidence="3 4">
    <name type="scientific">Quercus rubra</name>
    <name type="common">Northern red oak</name>
    <name type="synonym">Quercus borealis</name>
    <dbReference type="NCBI Taxonomy" id="3512"/>
    <lineage>
        <taxon>Eukaryota</taxon>
        <taxon>Viridiplantae</taxon>
        <taxon>Streptophyta</taxon>
        <taxon>Embryophyta</taxon>
        <taxon>Tracheophyta</taxon>
        <taxon>Spermatophyta</taxon>
        <taxon>Magnoliopsida</taxon>
        <taxon>eudicotyledons</taxon>
        <taxon>Gunneridae</taxon>
        <taxon>Pentapetalae</taxon>
        <taxon>rosids</taxon>
        <taxon>fabids</taxon>
        <taxon>Fagales</taxon>
        <taxon>Fagaceae</taxon>
        <taxon>Quercus</taxon>
    </lineage>
</organism>
<dbReference type="CDD" id="cd22164">
    <property type="entry name" value="F-box_AtSKIP19-like"/>
    <property type="match status" value="1"/>
</dbReference>